<dbReference type="SMART" id="SM00981">
    <property type="entry name" value="THUMP"/>
    <property type="match status" value="1"/>
</dbReference>
<dbReference type="CDD" id="cd02440">
    <property type="entry name" value="AdoMet_MTases"/>
    <property type="match status" value="1"/>
</dbReference>
<dbReference type="InterPro" id="IPR004114">
    <property type="entry name" value="THUMP_dom"/>
</dbReference>
<gene>
    <name evidence="5" type="primary">rlmL_1</name>
    <name evidence="5" type="ORF">TEGL_26040</name>
</gene>
<dbReference type="Pfam" id="PF22020">
    <property type="entry name" value="RlmL_1st"/>
    <property type="match status" value="1"/>
</dbReference>
<dbReference type="InterPro" id="IPR029063">
    <property type="entry name" value="SAM-dependent_MTases_sf"/>
</dbReference>
<dbReference type="InterPro" id="IPR054170">
    <property type="entry name" value="RlmL_1st"/>
</dbReference>
<evidence type="ECO:0000259" key="4">
    <source>
        <dbReference type="PROSITE" id="PS51165"/>
    </source>
</evidence>
<dbReference type="Gene3D" id="3.40.50.150">
    <property type="entry name" value="Vaccinia Virus protein VP39"/>
    <property type="match status" value="1"/>
</dbReference>
<keyword evidence="3" id="KW-0694">RNA-binding</keyword>
<dbReference type="InterPro" id="IPR002052">
    <property type="entry name" value="DNA_methylase_N6_adenine_CS"/>
</dbReference>
<dbReference type="PRINTS" id="PR00507">
    <property type="entry name" value="N12N6MTFRASE"/>
</dbReference>
<dbReference type="InterPro" id="IPR053943">
    <property type="entry name" value="RlmKL-like_Mtase_CS"/>
</dbReference>
<evidence type="ECO:0000313" key="6">
    <source>
        <dbReference type="Proteomes" id="UP001348492"/>
    </source>
</evidence>
<organism evidence="5 6">
    <name type="scientific">Terrisporobacter glycolicus ATCC 14880 = DSM 1288</name>
    <dbReference type="NCBI Taxonomy" id="1121315"/>
    <lineage>
        <taxon>Bacteria</taxon>
        <taxon>Bacillati</taxon>
        <taxon>Bacillota</taxon>
        <taxon>Clostridia</taxon>
        <taxon>Peptostreptococcales</taxon>
        <taxon>Peptostreptococcaceae</taxon>
        <taxon>Terrisporobacter</taxon>
    </lineage>
</organism>
<evidence type="ECO:0000313" key="5">
    <source>
        <dbReference type="EMBL" id="WWD84181.1"/>
    </source>
</evidence>
<dbReference type="PROSITE" id="PS01261">
    <property type="entry name" value="UPF0020"/>
    <property type="match status" value="1"/>
</dbReference>
<evidence type="ECO:0000256" key="3">
    <source>
        <dbReference type="PROSITE-ProRule" id="PRU00529"/>
    </source>
</evidence>
<keyword evidence="2" id="KW-0808">Transferase</keyword>
<dbReference type="Pfam" id="PF02926">
    <property type="entry name" value="THUMP"/>
    <property type="match status" value="1"/>
</dbReference>
<sequence>MKKEYTLVAPCFFGVEKMLNREIQNLGYEIIKTEDGRVTYKTDEAGIAKSNIYLRCAERVHLKVAEFEAKSFDELFEGTKRINWSKYIPFGAQFPISKASSIKSKLYSTPDIQSIVKKAIVESLKKSYLETGLLKEDKEKYPIFVFIHKDKVTLTIDTSGTALHKRGYRERANKAPIRETLAAAIMELVPWRPGRTLVDPMCGSGTLLIEAAMKGINMAPGMNREFISESWRTMDKKIWWDVRREAYAKVDENIEFKIYGYDIDEEALEIARENAEIAGVADYIEFNYGDATEFTSDEEYGFIVTNPPYGERLEDADTVKMLYKQLGYTFRKLKNWSYYLITSYEDFENEFGEEASRRRKLYNGMLKSNLYQYIGPRPPKNNK</sequence>
<dbReference type="PROSITE" id="PS00092">
    <property type="entry name" value="N6_MTASE"/>
    <property type="match status" value="1"/>
</dbReference>
<dbReference type="RefSeq" id="WP_018592563.1">
    <property type="nucleotide sequence ID" value="NZ_CP117523.1"/>
</dbReference>
<protein>
    <submittedName>
        <fullName evidence="5">Ribosomal RNA large subunit methyltransferase K/L</fullName>
    </submittedName>
</protein>
<proteinExistence type="predicted"/>
<feature type="domain" description="THUMP" evidence="4">
    <location>
        <begin position="46"/>
        <end position="158"/>
    </location>
</feature>
<dbReference type="PROSITE" id="PS51165">
    <property type="entry name" value="THUMP"/>
    <property type="match status" value="1"/>
</dbReference>
<dbReference type="EMBL" id="CP117523">
    <property type="protein sequence ID" value="WWD84181.1"/>
    <property type="molecule type" value="Genomic_DNA"/>
</dbReference>
<evidence type="ECO:0000256" key="1">
    <source>
        <dbReference type="ARBA" id="ARBA00022603"/>
    </source>
</evidence>
<dbReference type="Proteomes" id="UP001348492">
    <property type="component" value="Chromosome"/>
</dbReference>
<accession>A0ABZ2EW56</accession>
<dbReference type="GO" id="GO:0032259">
    <property type="term" value="P:methylation"/>
    <property type="evidence" value="ECO:0007669"/>
    <property type="project" value="UniProtKB-KW"/>
</dbReference>
<dbReference type="Gene3D" id="3.30.2130.30">
    <property type="match status" value="1"/>
</dbReference>
<name>A0ABZ2EW56_9FIRM</name>
<dbReference type="Pfam" id="PF01170">
    <property type="entry name" value="UPF0020"/>
    <property type="match status" value="1"/>
</dbReference>
<dbReference type="PANTHER" id="PTHR47313">
    <property type="entry name" value="RIBOSOMAL RNA LARGE SUBUNIT METHYLTRANSFERASE K/L"/>
    <property type="match status" value="1"/>
</dbReference>
<dbReference type="GO" id="GO:0008168">
    <property type="term" value="F:methyltransferase activity"/>
    <property type="evidence" value="ECO:0007669"/>
    <property type="project" value="UniProtKB-KW"/>
</dbReference>
<dbReference type="CDD" id="cd11715">
    <property type="entry name" value="THUMP_AdoMetMT"/>
    <property type="match status" value="1"/>
</dbReference>
<reference evidence="5 6" key="1">
    <citation type="journal article" date="2023" name="PLoS ONE">
        <title>Genome-based metabolic and phylogenomic analysis of three Terrisporobacter species.</title>
        <authorList>
            <person name="Boer T."/>
            <person name="Bengelsdorf F.R."/>
            <person name="Bomeke M."/>
            <person name="Daniel R."/>
            <person name="Poehlein A."/>
        </authorList>
    </citation>
    <scope>NUCLEOTIDE SEQUENCE [LARGE SCALE GENOMIC DNA]</scope>
    <source>
        <strain evidence="5 6">DSM 1288</strain>
    </source>
</reference>
<keyword evidence="1 5" id="KW-0489">Methyltransferase</keyword>
<dbReference type="InterPro" id="IPR000241">
    <property type="entry name" value="RlmKL-like_Mtase"/>
</dbReference>
<dbReference type="SUPFAM" id="SSF53335">
    <property type="entry name" value="S-adenosyl-L-methionine-dependent methyltransferases"/>
    <property type="match status" value="1"/>
</dbReference>
<keyword evidence="6" id="KW-1185">Reference proteome</keyword>
<dbReference type="PANTHER" id="PTHR47313:SF1">
    <property type="entry name" value="RIBOSOMAL RNA LARGE SUBUNIT METHYLTRANSFERASE K_L"/>
    <property type="match status" value="1"/>
</dbReference>
<evidence type="ECO:0000256" key="2">
    <source>
        <dbReference type="ARBA" id="ARBA00022679"/>
    </source>
</evidence>